<dbReference type="InterPro" id="IPR008942">
    <property type="entry name" value="ENTH_VHS"/>
</dbReference>
<proteinExistence type="inferred from homology"/>
<feature type="region of interest" description="Disordered" evidence="9">
    <location>
        <begin position="14"/>
        <end position="85"/>
    </location>
</feature>
<dbReference type="Gene3D" id="6.10.250.2560">
    <property type="match status" value="1"/>
</dbReference>
<feature type="compositionally biased region" description="Basic and acidic residues" evidence="9">
    <location>
        <begin position="1295"/>
        <end position="1310"/>
    </location>
</feature>
<feature type="region of interest" description="Disordered" evidence="9">
    <location>
        <begin position="1595"/>
        <end position="1635"/>
    </location>
</feature>
<dbReference type="Gene3D" id="3.30.160.60">
    <property type="entry name" value="Classic Zinc Finger"/>
    <property type="match status" value="8"/>
</dbReference>
<feature type="compositionally biased region" description="Polar residues" evidence="9">
    <location>
        <begin position="313"/>
        <end position="322"/>
    </location>
</feature>
<feature type="compositionally biased region" description="Basic and acidic residues" evidence="9">
    <location>
        <begin position="1241"/>
        <end position="1271"/>
    </location>
</feature>
<dbReference type="GO" id="GO:0008270">
    <property type="term" value="F:zinc ion binding"/>
    <property type="evidence" value="ECO:0007669"/>
    <property type="project" value="UniProtKB-KW"/>
</dbReference>
<dbReference type="PANTHER" id="PTHR24379:SF121">
    <property type="entry name" value="C2H2-TYPE DOMAIN-CONTAINING PROTEIN"/>
    <property type="match status" value="1"/>
</dbReference>
<evidence type="ECO:0000313" key="13">
    <source>
        <dbReference type="Proteomes" id="UP000310200"/>
    </source>
</evidence>
<feature type="compositionally biased region" description="Basic and acidic residues" evidence="9">
    <location>
        <begin position="449"/>
        <end position="462"/>
    </location>
</feature>
<dbReference type="GO" id="GO:0097550">
    <property type="term" value="C:transcription preinitiation complex"/>
    <property type="evidence" value="ECO:0007669"/>
    <property type="project" value="UniProtKB-ARBA"/>
</dbReference>
<dbReference type="STRING" id="300112.A0A4S2JEZ3"/>
<feature type="compositionally biased region" description="Basic and acidic residues" evidence="9">
    <location>
        <begin position="20"/>
        <end position="33"/>
    </location>
</feature>
<evidence type="ECO:0000256" key="9">
    <source>
        <dbReference type="SAM" id="MobiDB-lite"/>
    </source>
</evidence>
<dbReference type="SMART" id="SM00582">
    <property type="entry name" value="RPR"/>
    <property type="match status" value="1"/>
</dbReference>
<evidence type="ECO:0000256" key="8">
    <source>
        <dbReference type="PROSITE-ProRule" id="PRU00042"/>
    </source>
</evidence>
<dbReference type="PROSITE" id="PS50157">
    <property type="entry name" value="ZINC_FINGER_C2H2_2"/>
    <property type="match status" value="9"/>
</dbReference>
<dbReference type="FunFam" id="3.30.160.60:FF:000483">
    <property type="entry name" value="Zinc finger protein 423"/>
    <property type="match status" value="1"/>
</dbReference>
<evidence type="ECO:0000259" key="11">
    <source>
        <dbReference type="PROSITE" id="PS51391"/>
    </source>
</evidence>
<dbReference type="PROSITE" id="PS00028">
    <property type="entry name" value="ZINC_FINGER_C2H2_1"/>
    <property type="match status" value="14"/>
</dbReference>
<dbReference type="InterPro" id="IPR006569">
    <property type="entry name" value="CID_dom"/>
</dbReference>
<protein>
    <recommendedName>
        <fullName evidence="14">Regulation of nuclear pre-mRNA domain-containing protein 1B</fullName>
    </recommendedName>
</protein>
<dbReference type="SMART" id="SM00355">
    <property type="entry name" value="ZnF_C2H2"/>
    <property type="match status" value="24"/>
</dbReference>
<evidence type="ECO:0008006" key="14">
    <source>
        <dbReference type="Google" id="ProtNLM"/>
    </source>
</evidence>
<evidence type="ECO:0000256" key="7">
    <source>
        <dbReference type="ARBA" id="ARBA00034310"/>
    </source>
</evidence>
<feature type="compositionally biased region" description="Low complexity" evidence="9">
    <location>
        <begin position="253"/>
        <end position="263"/>
    </location>
</feature>
<feature type="compositionally biased region" description="Low complexity" evidence="9">
    <location>
        <begin position="57"/>
        <end position="71"/>
    </location>
</feature>
<dbReference type="Pfam" id="PF16566">
    <property type="entry name" value="CREPT"/>
    <property type="match status" value="1"/>
</dbReference>
<dbReference type="InterPro" id="IPR032337">
    <property type="entry name" value="RPRD1A/B_C"/>
</dbReference>
<dbReference type="PANTHER" id="PTHR24379">
    <property type="entry name" value="KRAB AND ZINC FINGER DOMAIN-CONTAINING"/>
    <property type="match status" value="1"/>
</dbReference>
<keyword evidence="6" id="KW-0539">Nucleus</keyword>
<keyword evidence="13" id="KW-1185">Reference proteome</keyword>
<feature type="region of interest" description="Disordered" evidence="9">
    <location>
        <begin position="1241"/>
        <end position="1312"/>
    </location>
</feature>
<dbReference type="InterPro" id="IPR036236">
    <property type="entry name" value="Znf_C2H2_sf"/>
</dbReference>
<comment type="similarity">
    <text evidence="7">Belongs to the UPF0400 (RTT103) family.</text>
</comment>
<dbReference type="GO" id="GO:0005654">
    <property type="term" value="C:nucleoplasm"/>
    <property type="evidence" value="ECO:0007669"/>
    <property type="project" value="UniProtKB-ARBA"/>
</dbReference>
<dbReference type="CDD" id="cd17002">
    <property type="entry name" value="CID_RPRD1"/>
    <property type="match status" value="1"/>
</dbReference>
<keyword evidence="4 8" id="KW-0863">Zinc-finger</keyword>
<comment type="subcellular location">
    <subcellularLocation>
        <location evidence="1">Nucleus</location>
    </subcellularLocation>
</comment>
<dbReference type="GO" id="GO:0042802">
    <property type="term" value="F:identical protein binding"/>
    <property type="evidence" value="ECO:0007669"/>
    <property type="project" value="UniProtKB-ARBA"/>
</dbReference>
<feature type="region of interest" description="Disordered" evidence="9">
    <location>
        <begin position="192"/>
        <end position="265"/>
    </location>
</feature>
<dbReference type="Proteomes" id="UP000310200">
    <property type="component" value="Unassembled WGS sequence"/>
</dbReference>
<feature type="non-terminal residue" evidence="12">
    <location>
        <position position="1804"/>
    </location>
</feature>
<feature type="domain" description="C2H2-type" evidence="10">
    <location>
        <begin position="120"/>
        <end position="147"/>
    </location>
</feature>
<comment type="caution">
    <text evidence="12">The sequence shown here is derived from an EMBL/GenBank/DDBJ whole genome shotgun (WGS) entry which is preliminary data.</text>
</comment>
<evidence type="ECO:0000256" key="5">
    <source>
        <dbReference type="ARBA" id="ARBA00022833"/>
    </source>
</evidence>
<evidence type="ECO:0000256" key="6">
    <source>
        <dbReference type="ARBA" id="ARBA00023242"/>
    </source>
</evidence>
<feature type="domain" description="C2H2-type" evidence="10">
    <location>
        <begin position="148"/>
        <end position="175"/>
    </location>
</feature>
<dbReference type="GO" id="GO:0001111">
    <property type="term" value="P:RNA polymerase II promoter clearance"/>
    <property type="evidence" value="ECO:0007669"/>
    <property type="project" value="UniProtKB-ARBA"/>
</dbReference>
<evidence type="ECO:0000256" key="4">
    <source>
        <dbReference type="ARBA" id="ARBA00022771"/>
    </source>
</evidence>
<feature type="compositionally biased region" description="Basic and acidic residues" evidence="9">
    <location>
        <begin position="325"/>
        <end position="357"/>
    </location>
</feature>
<keyword evidence="2" id="KW-0479">Metal-binding</keyword>
<feature type="region of interest" description="Disordered" evidence="9">
    <location>
        <begin position="304"/>
        <end position="357"/>
    </location>
</feature>
<feature type="domain" description="C2H2-type" evidence="10">
    <location>
        <begin position="176"/>
        <end position="203"/>
    </location>
</feature>
<dbReference type="Gene3D" id="1.25.40.90">
    <property type="match status" value="1"/>
</dbReference>
<accession>A0A4S2JEZ3</accession>
<gene>
    <name evidence="12" type="ORF">DBV15_07869</name>
</gene>
<sequence>MLFKGNSSRLELLIGKIHAHKEPSQDEQHKSKEALGTGSSSWHSEDGGPNSRRGGETPSSCATPTSASFPSEPEVDADVGVNPDGNNPAAPYPCQFCDRTFPRLSYLKKHEQSHGDQMPYRCSWCNRLFKHKRSRDRHVKLHTGDRRYRCSKCEAAFSRSDHLKIHLKTHDTQRPYQCTTCTRGYSSAAALTSHMQSHKKHPQSSSSQSTGKLQDIDYGRRSVSSHSTSSPPVPSSPSPSLNLTLNPRNAMKTSQGTGSTSTTPILNSPLKLACMYCTRDSFTCMQQLQMHVRTMHQAILSGAEGLARPPSPSRTSNEQQAVFCSRDKPPDRQDSSKDSRSDRKYPPEERADRPAGERDHYENAFTCEQCTMKFSTLACLREHSLSIHRVDSGFSATMVICPLCGIPCTSTAAYAEHYVLQHCENRRLAPTTSIDYSETKLNGVYDSTPSRDSRVPRSRDASEAADLTNKRPTRPSADAAGGYTADTLLCGQCNAALKDFESFREHVARHLQADHHNQEISSRQHLCPKCETVFPTREDMLAHLTKHYLGQVSKEFACGACKKFYPHPDQLQRHLLDSHAHHLYRCALCRDTFDSKVAIQVHFAVKHSQECRIYRCSVCTLSNNENSPPGGNAGSGDGRSFFRSEAEMAAHVRNVHAPPPVVQSLINNSPVGAATRSPASTPGIVGTRCVFCGTCCSSELELQLHLASHSASLYRCPICREGFAVEFLLDRHVAQVHHQAPQDHQAPSIRNRENGRVHRPARNQEEAKSLKRGRSPASSNNNSVNQRDNNNKRPNYGTSGQQCELCERGEFANEAELQAHKKLAHTPPKLSKSLSTLSMTCGYCGEVCRSRSELESHTRIQHASNEPGGRHKCNICDEVCPSSASLAEHKLQKHCKIQLSDTCVVCRGCLTSESQFLDHVQRHSLGNVDPQQRLDSTLPHLPAPCVVCRQTLISDLECRLHARYHLRTSSGSRSAGSSPTSPGGGKSQNGCCLCLRDFAVEDFVNLPPNPASTSGQLLRVCKPCYMRHSQGLPILNSTTYEHQAKYEAAWLASKDGQWDEAKDKWEHERGVKVEDRSRNEGNANKKRCEECGVKFEDPEEAEKHRIAEHEKAASGNLNTYTCIQCQMSFPTEAKIQQHVRKEHLEASGKASLEALRCHLCLFEAASPMQLQIHLIEHTFAGCAALSCYICQSLFTTPIGLQNHMLQEHGLDARPYDCSKCTLKFFFSAELDHHVLTFHRPGEEIHSSSTENAREKNREPEKRDGVTVKEEVVQGGKEEEEEEEEVNVDDQVGQGQHDEVGREEQKLKTEINGETSGRVESSYQFQVYRCRISMFSRNILLRRMTSSCFSETRPTAKIKAITVYILNTKNFPFETEWWRHLARNSGSHEATRSAQSEYRLSKGEKVRVDSAICRRRRWRRKYLGALAQSARPSVPPSSSSSSSYVCAWFSCCLRSALTPTRTLADGAMTGFTENALIKRLMDLNPSQQSIQTLSLWLIHHRKHHPTIVKIWFKEMCKVKDNRKLMFMYLANDVIQNSKKKGPEFGKEFETVLPKAFEHMKGFDDKTRDRLNRLLQIWEERGVYDKAQIAEFKAAFAPSEKDSAAPPPKKKAKIEVEKTKKEKKEKKKSETEVEVDGTKELHVTLSPRTPGGDPPETEELIKALMDLENTASSDAGVRERIASLPPEVSEVSLLANLADRTAADQLSAAVNEAAALLADYNGRLQAEMEDRRRLLTMLRDYTLAQRQLLQQAQSTLEDYKEKLKKVCAVRSEVKSHISNLPDLTQLPDVTGGLAPLPSAGDLFSMH</sequence>
<organism evidence="12 13">
    <name type="scientific">Temnothorax longispinosus</name>
    <dbReference type="NCBI Taxonomy" id="300112"/>
    <lineage>
        <taxon>Eukaryota</taxon>
        <taxon>Metazoa</taxon>
        <taxon>Ecdysozoa</taxon>
        <taxon>Arthropoda</taxon>
        <taxon>Hexapoda</taxon>
        <taxon>Insecta</taxon>
        <taxon>Pterygota</taxon>
        <taxon>Neoptera</taxon>
        <taxon>Endopterygota</taxon>
        <taxon>Hymenoptera</taxon>
        <taxon>Apocrita</taxon>
        <taxon>Aculeata</taxon>
        <taxon>Formicoidea</taxon>
        <taxon>Formicidae</taxon>
        <taxon>Myrmicinae</taxon>
        <taxon>Temnothorax</taxon>
    </lineage>
</organism>
<dbReference type="SUPFAM" id="SSF57667">
    <property type="entry name" value="beta-beta-alpha zinc fingers"/>
    <property type="match status" value="2"/>
</dbReference>
<dbReference type="PROSITE" id="PS51391">
    <property type="entry name" value="CID"/>
    <property type="match status" value="1"/>
</dbReference>
<name>A0A4S2JEZ3_9HYME</name>
<feature type="compositionally biased region" description="Basic and acidic residues" evidence="9">
    <location>
        <begin position="1611"/>
        <end position="1635"/>
    </location>
</feature>
<dbReference type="FunFam" id="1.25.40.90:FF:000007">
    <property type="entry name" value="Regulation of nuclear pre-mRNA domain-containing protein 1B"/>
    <property type="match status" value="1"/>
</dbReference>
<evidence type="ECO:0000256" key="2">
    <source>
        <dbReference type="ARBA" id="ARBA00022723"/>
    </source>
</evidence>
<feature type="region of interest" description="Disordered" evidence="9">
    <location>
        <begin position="440"/>
        <end position="479"/>
    </location>
</feature>
<keyword evidence="5" id="KW-0862">Zinc</keyword>
<keyword evidence="3" id="KW-0677">Repeat</keyword>
<feature type="compositionally biased region" description="Low complexity" evidence="9">
    <location>
        <begin position="778"/>
        <end position="788"/>
    </location>
</feature>
<dbReference type="Pfam" id="PF00096">
    <property type="entry name" value="zf-C2H2"/>
    <property type="match status" value="4"/>
</dbReference>
<feature type="domain" description="CID" evidence="11">
    <location>
        <begin position="1467"/>
        <end position="1598"/>
    </location>
</feature>
<feature type="domain" description="C2H2-type" evidence="10">
    <location>
        <begin position="839"/>
        <end position="867"/>
    </location>
</feature>
<feature type="compositionally biased region" description="Acidic residues" evidence="9">
    <location>
        <begin position="1277"/>
        <end position="1287"/>
    </location>
</feature>
<dbReference type="Pfam" id="PF04818">
    <property type="entry name" value="CID"/>
    <property type="match status" value="1"/>
</dbReference>
<dbReference type="InterPro" id="IPR013087">
    <property type="entry name" value="Znf_C2H2_type"/>
</dbReference>
<feature type="domain" description="C2H2-type" evidence="10">
    <location>
        <begin position="1120"/>
        <end position="1143"/>
    </location>
</feature>
<dbReference type="EMBL" id="QBLH01003801">
    <property type="protein sequence ID" value="TGZ33039.1"/>
    <property type="molecule type" value="Genomic_DNA"/>
</dbReference>
<feature type="domain" description="C2H2-type" evidence="10">
    <location>
        <begin position="714"/>
        <end position="737"/>
    </location>
</feature>
<feature type="region of interest" description="Disordered" evidence="9">
    <location>
        <begin position="738"/>
        <end position="800"/>
    </location>
</feature>
<feature type="domain" description="C2H2-type" evidence="10">
    <location>
        <begin position="365"/>
        <end position="393"/>
    </location>
</feature>
<dbReference type="SUPFAM" id="SSF48464">
    <property type="entry name" value="ENTH/VHS domain"/>
    <property type="match status" value="1"/>
</dbReference>
<evidence type="ECO:0000259" key="10">
    <source>
        <dbReference type="PROSITE" id="PS50157"/>
    </source>
</evidence>
<evidence type="ECO:0000256" key="1">
    <source>
        <dbReference type="ARBA" id="ARBA00004123"/>
    </source>
</evidence>
<feature type="compositionally biased region" description="Basic and acidic residues" evidence="9">
    <location>
        <begin position="750"/>
        <end position="769"/>
    </location>
</feature>
<feature type="domain" description="C2H2-type" evidence="10">
    <location>
        <begin position="92"/>
        <end position="119"/>
    </location>
</feature>
<reference evidence="12 13" key="1">
    <citation type="journal article" date="2019" name="Philos. Trans. R. Soc. Lond., B, Biol. Sci.">
        <title>Ant behaviour and brain gene expression of defending hosts depend on the ecological success of the intruding social parasite.</title>
        <authorList>
            <person name="Kaur R."/>
            <person name="Stoldt M."/>
            <person name="Jongepier E."/>
            <person name="Feldmeyer B."/>
            <person name="Menzel F."/>
            <person name="Bornberg-Bauer E."/>
            <person name="Foitzik S."/>
        </authorList>
    </citation>
    <scope>NUCLEOTIDE SEQUENCE [LARGE SCALE GENOMIC DNA]</scope>
    <source>
        <tissue evidence="12">Whole body</tissue>
    </source>
</reference>
<evidence type="ECO:0000256" key="3">
    <source>
        <dbReference type="ARBA" id="ARBA00022737"/>
    </source>
</evidence>
<feature type="domain" description="C2H2-type" evidence="10">
    <location>
        <begin position="584"/>
        <end position="612"/>
    </location>
</feature>
<evidence type="ECO:0000313" key="12">
    <source>
        <dbReference type="EMBL" id="TGZ33039.1"/>
    </source>
</evidence>